<accession>A0AAU8SZ28</accession>
<protein>
    <submittedName>
        <fullName evidence="1">Uncharacterized protein</fullName>
    </submittedName>
</protein>
<reference evidence="1 2" key="1">
    <citation type="journal article" date="2015" name="Genome Announc.">
        <title>Complete genome sequences for 59 burkholderia isolates, both pathogenic and near neighbor.</title>
        <authorList>
            <person name="Johnson S.L."/>
            <person name="Bishop-Lilly K.A."/>
            <person name="Ladner J.T."/>
            <person name="Daligault H.E."/>
            <person name="Davenport K.W."/>
            <person name="Jaissle J."/>
            <person name="Frey K.G."/>
            <person name="Koroleva G.I."/>
            <person name="Bruce D.C."/>
            <person name="Coyne S.R."/>
            <person name="Broomall S.M."/>
            <person name="Li P.E."/>
            <person name="Teshima H."/>
            <person name="Gibbons H.S."/>
            <person name="Palacios G.F."/>
            <person name="Rosenzweig C.N."/>
            <person name="Redden C.L."/>
            <person name="Xu Y."/>
            <person name="Minogue T.D."/>
            <person name="Chain P.S."/>
        </authorList>
    </citation>
    <scope>NUCLEOTIDE SEQUENCE [LARGE SCALE GENOMIC DNA]</scope>
    <source>
        <strain evidence="1 2">ATCC BAA-463</strain>
    </source>
</reference>
<evidence type="ECO:0000313" key="1">
    <source>
        <dbReference type="EMBL" id="AJZ56602.1"/>
    </source>
</evidence>
<evidence type="ECO:0000313" key="2">
    <source>
        <dbReference type="Proteomes" id="UP000032614"/>
    </source>
</evidence>
<dbReference type="EMBL" id="CP010025">
    <property type="protein sequence ID" value="AJZ56602.1"/>
    <property type="molecule type" value="Genomic_DNA"/>
</dbReference>
<dbReference type="AlphaFoldDB" id="A0AAU8SZ28"/>
<dbReference type="KEGG" id="bfn:OI25_7277"/>
<proteinExistence type="predicted"/>
<sequence>MTPAFLGKPDRWPRPEAEYGGALIALLAGWRNHTFVNAPLTRHHMERTFKQTVSDLRMLLRDQPPSTTADVTEGAVVYLAGDELRGAFLCADEPDGLDQPFEVDPWFVGQVADNLADWFLFPLYTHRPSLSAWELDAPPAEITD</sequence>
<gene>
    <name evidence="1" type="ORF">OI25_7277</name>
</gene>
<name>A0AAU8SZ28_9BURK</name>
<organism evidence="1 2">
    <name type="scientific">Paraburkholderia fungorum</name>
    <dbReference type="NCBI Taxonomy" id="134537"/>
    <lineage>
        <taxon>Bacteria</taxon>
        <taxon>Pseudomonadati</taxon>
        <taxon>Pseudomonadota</taxon>
        <taxon>Betaproteobacteria</taxon>
        <taxon>Burkholderiales</taxon>
        <taxon>Burkholderiaceae</taxon>
        <taxon>Paraburkholderia</taxon>
    </lineage>
</organism>
<dbReference type="Proteomes" id="UP000032614">
    <property type="component" value="Chromosome 3"/>
</dbReference>